<dbReference type="EMBL" id="HBUF01003667">
    <property type="protein sequence ID" value="CAG6606478.1"/>
    <property type="molecule type" value="Transcribed_RNA"/>
</dbReference>
<evidence type="ECO:0000313" key="1">
    <source>
        <dbReference type="EMBL" id="CAG6606478.1"/>
    </source>
</evidence>
<sequence>MFYIDTWFIYSNLKSIRVHKNNNERGMKKGSVKVVQRFLREIPGITDPFENCLDICTGDLKTEEKLRLKVFVKRHLCCFKRLDKKCIVCSVIFLTVLLRGTVALRPTKSKKLQKANE</sequence>
<reference evidence="1" key="1">
    <citation type="submission" date="2021-05" db="EMBL/GenBank/DDBJ databases">
        <authorList>
            <person name="Alioto T."/>
            <person name="Alioto T."/>
            <person name="Gomez Garrido J."/>
        </authorList>
    </citation>
    <scope>NUCLEOTIDE SEQUENCE</scope>
</reference>
<protein>
    <submittedName>
        <fullName evidence="1">Uncharacterized protein</fullName>
    </submittedName>
</protein>
<organism evidence="1">
    <name type="scientific">Cacopsylla melanoneura</name>
    <dbReference type="NCBI Taxonomy" id="428564"/>
    <lineage>
        <taxon>Eukaryota</taxon>
        <taxon>Metazoa</taxon>
        <taxon>Ecdysozoa</taxon>
        <taxon>Arthropoda</taxon>
        <taxon>Hexapoda</taxon>
        <taxon>Insecta</taxon>
        <taxon>Pterygota</taxon>
        <taxon>Neoptera</taxon>
        <taxon>Paraneoptera</taxon>
        <taxon>Hemiptera</taxon>
        <taxon>Sternorrhyncha</taxon>
        <taxon>Psylloidea</taxon>
        <taxon>Psyllidae</taxon>
        <taxon>Psyllinae</taxon>
        <taxon>Cacopsylla</taxon>
    </lineage>
</organism>
<proteinExistence type="predicted"/>
<name>A0A8D8LDH4_9HEMI</name>
<accession>A0A8D8LDH4</accession>
<dbReference type="AlphaFoldDB" id="A0A8D8LDH4"/>